<accession>A0A3T0E8R5</accession>
<proteinExistence type="predicted"/>
<dbReference type="KEGG" id="gak:X907_1092"/>
<evidence type="ECO:0000313" key="2">
    <source>
        <dbReference type="Proteomes" id="UP000286954"/>
    </source>
</evidence>
<dbReference type="PROSITE" id="PS50244">
    <property type="entry name" value="S5A_REDUCTASE"/>
    <property type="match status" value="1"/>
</dbReference>
<dbReference type="EMBL" id="CP018911">
    <property type="protein sequence ID" value="AZU03630.1"/>
    <property type="molecule type" value="Genomic_DNA"/>
</dbReference>
<dbReference type="Pfam" id="PF06966">
    <property type="entry name" value="DUF1295"/>
    <property type="match status" value="1"/>
</dbReference>
<dbReference type="AlphaFoldDB" id="A0A3T0E8R5"/>
<dbReference type="PANTHER" id="PTHR32251">
    <property type="entry name" value="3-OXO-5-ALPHA-STEROID 4-DEHYDROGENASE"/>
    <property type="match status" value="1"/>
</dbReference>
<protein>
    <submittedName>
        <fullName evidence="1">Uncharacterized protein</fullName>
    </submittedName>
</protein>
<dbReference type="InterPro" id="IPR010721">
    <property type="entry name" value="UstE-like"/>
</dbReference>
<reference evidence="1 2" key="1">
    <citation type="submission" date="2016-12" db="EMBL/GenBank/DDBJ databases">
        <title>The genome of dimorphic prosthecate Glycocaulis alkaliphilus 6b-8t, isolated from crude oil dictates its adaptability in petroleum environments.</title>
        <authorList>
            <person name="Wu X.-L."/>
            <person name="Geng S."/>
        </authorList>
    </citation>
    <scope>NUCLEOTIDE SEQUENCE [LARGE SCALE GENOMIC DNA]</scope>
    <source>
        <strain evidence="1 2">6B-8</strain>
    </source>
</reference>
<dbReference type="PANTHER" id="PTHR32251:SF17">
    <property type="entry name" value="STEROID 5-ALPHA REDUCTASE C-TERMINAL DOMAIN-CONTAINING PROTEIN"/>
    <property type="match status" value="1"/>
</dbReference>
<dbReference type="OrthoDB" id="9779233at2"/>
<organism evidence="1 2">
    <name type="scientific">Glycocaulis alkaliphilus</name>
    <dbReference type="NCBI Taxonomy" id="1434191"/>
    <lineage>
        <taxon>Bacteria</taxon>
        <taxon>Pseudomonadati</taxon>
        <taxon>Pseudomonadota</taxon>
        <taxon>Alphaproteobacteria</taxon>
        <taxon>Maricaulales</taxon>
        <taxon>Maricaulaceae</taxon>
        <taxon>Glycocaulis</taxon>
    </lineage>
</organism>
<dbReference type="RefSeq" id="WP_127565994.1">
    <property type="nucleotide sequence ID" value="NZ_BMFB01000005.1"/>
</dbReference>
<dbReference type="Gene3D" id="1.20.120.1630">
    <property type="match status" value="1"/>
</dbReference>
<keyword evidence="2" id="KW-1185">Reference proteome</keyword>
<sequence length="264" mass="29637">MDVVTVLATNLAVLAAGFFILWLICIALKDCTIVDAYWALGAVVLAISTFLQSGQGDRAVLLLVITGLWGARLTAYMYWRWRDHGPDRRYKRMFERLKEEKGWGFARASLIAVILTQAPLQFLVTLPVQLGPIDAVPAALGILAWTGAAIALFGLVFESIADWQLTRFRKDPANAGKVMQSGLWKYSRHPNYFGEALVWWGLFLIAAETSTGLWSFAGPAFLTWTLIKWSGAPTMEYRMRKTKPDYVAYIERTSGFIPWPPRKA</sequence>
<name>A0A3T0E8R5_9PROT</name>
<gene>
    <name evidence="1" type="ORF">X907_1092</name>
</gene>
<dbReference type="Proteomes" id="UP000286954">
    <property type="component" value="Chromosome"/>
</dbReference>
<dbReference type="GO" id="GO:0016020">
    <property type="term" value="C:membrane"/>
    <property type="evidence" value="ECO:0007669"/>
    <property type="project" value="TreeGrafter"/>
</dbReference>
<evidence type="ECO:0000313" key="1">
    <source>
        <dbReference type="EMBL" id="AZU03630.1"/>
    </source>
</evidence>